<proteinExistence type="predicted"/>
<evidence type="ECO:0000256" key="9">
    <source>
        <dbReference type="ARBA" id="ARBA00035611"/>
    </source>
</evidence>
<evidence type="ECO:0000256" key="1">
    <source>
        <dbReference type="ARBA" id="ARBA00004651"/>
    </source>
</evidence>
<dbReference type="OrthoDB" id="368246at2"/>
<evidence type="ECO:0000256" key="8">
    <source>
        <dbReference type="ARBA" id="ARBA00023136"/>
    </source>
</evidence>
<dbReference type="STRING" id="573413.Spirs_0752"/>
<evidence type="ECO:0000256" key="5">
    <source>
        <dbReference type="ARBA" id="ARBA00022597"/>
    </source>
</evidence>
<reference evidence="13" key="1">
    <citation type="journal article" date="2010" name="Stand. Genomic Sci.">
        <title>Complete genome sequence of Spirochaeta smaragdinae type strain (SEBR 4228).</title>
        <authorList>
            <person name="Mavromatis K."/>
            <person name="Yasawong M."/>
            <person name="Chertkov O."/>
            <person name="Lapidus A."/>
            <person name="Lucas S."/>
            <person name="Nolan M."/>
            <person name="Del Rio T.G."/>
            <person name="Tice H."/>
            <person name="Cheng J.F."/>
            <person name="Pitluck S."/>
            <person name="Liolios K."/>
            <person name="Ivanova N."/>
            <person name="Tapia R."/>
            <person name="Han C."/>
            <person name="Bruce D."/>
            <person name="Goodwin L."/>
            <person name="Pati A."/>
            <person name="Chen A."/>
            <person name="Palaniappan K."/>
            <person name="Land M."/>
            <person name="Hauser L."/>
            <person name="Chang Y.J."/>
            <person name="Jeffries C.D."/>
            <person name="Detter J.C."/>
            <person name="Rohde M."/>
            <person name="Brambilla E."/>
            <person name="Spring S."/>
            <person name="Goker M."/>
            <person name="Sikorski J."/>
            <person name="Woyke T."/>
            <person name="Bristow J."/>
            <person name="Eisen J.A."/>
            <person name="Markowitz V."/>
            <person name="Hugenholtz P."/>
            <person name="Klenk H.P."/>
            <person name="Kyrpides N.C."/>
        </authorList>
    </citation>
    <scope>NUCLEOTIDE SEQUENCE [LARGE SCALE GENOMIC DNA]</scope>
    <source>
        <strain evidence="13">DSM 11293 / JCM 15392 / SEBR 4228</strain>
    </source>
</reference>
<keyword evidence="3" id="KW-1003">Cell membrane</keyword>
<feature type="transmembrane region" description="Helical" evidence="11">
    <location>
        <begin position="285"/>
        <end position="304"/>
    </location>
</feature>
<keyword evidence="6 11" id="KW-0812">Transmembrane</keyword>
<evidence type="ECO:0000256" key="4">
    <source>
        <dbReference type="ARBA" id="ARBA00022519"/>
    </source>
</evidence>
<feature type="transmembrane region" description="Helical" evidence="11">
    <location>
        <begin position="172"/>
        <end position="192"/>
    </location>
</feature>
<evidence type="ECO:0000256" key="6">
    <source>
        <dbReference type="ARBA" id="ARBA00022692"/>
    </source>
</evidence>
<name>E1RC07_SEDSS</name>
<sequence>MNDSVKHYFSKKKIDMRTFTMVAILVILWVVFSYLTSNGFRTLGTSFLSSRNLSNLMRQMTIVAIMGSSMVLVMVTGGIDLSAGAVVGFIGCTAAGLQVFYNVGTLPTIIISLLLGMLVFVLQGSLIAYAGLAPFIVTLGGQLVFKGLVLAISKGATIAPLEDSLRYFGQAYISKTLTTVIGIAIILFLLMNEIQRRSGQRKHGTLFEPLQAMLIRWGITAVGILVAVYIMNSYRGMPVPVLIMFIISFLLTIVAEKTVFGRSIYAIGGNLDAAKYSGINVSKNLLIVYTIHGMMVAIAGLILAARLNAGTITVTNMNLELDAIAAAVIGGTSMTGGVGKVAGAIFGALVMASIDNGMSMMNMDAFWQYIVKGSILVAAVWFDMQTRKKGNA</sequence>
<feature type="transmembrane region" description="Helical" evidence="11">
    <location>
        <begin position="237"/>
        <end position="255"/>
    </location>
</feature>
<evidence type="ECO:0000256" key="3">
    <source>
        <dbReference type="ARBA" id="ARBA00022475"/>
    </source>
</evidence>
<feature type="transmembrane region" description="Helical" evidence="11">
    <location>
        <begin position="324"/>
        <end position="354"/>
    </location>
</feature>
<dbReference type="GO" id="GO:0005886">
    <property type="term" value="C:plasma membrane"/>
    <property type="evidence" value="ECO:0007669"/>
    <property type="project" value="UniProtKB-SubCell"/>
</dbReference>
<feature type="transmembrane region" description="Helical" evidence="11">
    <location>
        <begin position="366"/>
        <end position="382"/>
    </location>
</feature>
<dbReference type="CDD" id="cd06579">
    <property type="entry name" value="TM_PBP1_transp_AraH_like"/>
    <property type="match status" value="1"/>
</dbReference>
<comment type="subcellular location">
    <subcellularLocation>
        <location evidence="1">Cell membrane</location>
        <topology evidence="1">Multi-pass membrane protein</topology>
    </subcellularLocation>
</comment>
<protein>
    <recommendedName>
        <fullName evidence="10">Xylose transport system permease protein XylH</fullName>
    </recommendedName>
</protein>
<dbReference type="GO" id="GO:0022857">
    <property type="term" value="F:transmembrane transporter activity"/>
    <property type="evidence" value="ECO:0007669"/>
    <property type="project" value="InterPro"/>
</dbReference>
<dbReference type="Proteomes" id="UP000002318">
    <property type="component" value="Chromosome"/>
</dbReference>
<organism evidence="12 13">
    <name type="scientific">Sediminispirochaeta smaragdinae (strain DSM 11293 / JCM 15392 / SEBR 4228)</name>
    <name type="common">Spirochaeta smaragdinae</name>
    <dbReference type="NCBI Taxonomy" id="573413"/>
    <lineage>
        <taxon>Bacteria</taxon>
        <taxon>Pseudomonadati</taxon>
        <taxon>Spirochaetota</taxon>
        <taxon>Spirochaetia</taxon>
        <taxon>Spirochaetales</taxon>
        <taxon>Spirochaetaceae</taxon>
        <taxon>Sediminispirochaeta</taxon>
    </lineage>
</organism>
<dbReference type="RefSeq" id="WP_013253351.1">
    <property type="nucleotide sequence ID" value="NC_014364.1"/>
</dbReference>
<evidence type="ECO:0000256" key="10">
    <source>
        <dbReference type="ARBA" id="ARBA00035686"/>
    </source>
</evidence>
<accession>E1RC07</accession>
<dbReference type="eggNOG" id="COG4214">
    <property type="taxonomic scope" value="Bacteria"/>
</dbReference>
<keyword evidence="2" id="KW-0813">Transport</keyword>
<feature type="transmembrane region" description="Helical" evidence="11">
    <location>
        <begin position="81"/>
        <end position="100"/>
    </location>
</feature>
<evidence type="ECO:0000313" key="12">
    <source>
        <dbReference type="EMBL" id="ADK79887.1"/>
    </source>
</evidence>
<keyword evidence="4" id="KW-0997">Cell inner membrane</keyword>
<feature type="transmembrane region" description="Helical" evidence="11">
    <location>
        <begin position="213"/>
        <end position="231"/>
    </location>
</feature>
<dbReference type="KEGG" id="ssm:Spirs_0752"/>
<dbReference type="HOGENOM" id="CLU_028880_2_0_12"/>
<evidence type="ECO:0000256" key="2">
    <source>
        <dbReference type="ARBA" id="ARBA00022448"/>
    </source>
</evidence>
<dbReference type="AlphaFoldDB" id="E1RC07"/>
<dbReference type="EMBL" id="CP002116">
    <property type="protein sequence ID" value="ADK79887.1"/>
    <property type="molecule type" value="Genomic_DNA"/>
</dbReference>
<gene>
    <name evidence="12" type="ordered locus">Spirs_0752</name>
</gene>
<keyword evidence="8 11" id="KW-0472">Membrane</keyword>
<feature type="transmembrane region" description="Helical" evidence="11">
    <location>
        <begin position="18"/>
        <end position="36"/>
    </location>
</feature>
<keyword evidence="13" id="KW-1185">Reference proteome</keyword>
<feature type="transmembrane region" description="Helical" evidence="11">
    <location>
        <begin position="106"/>
        <end position="122"/>
    </location>
</feature>
<dbReference type="Pfam" id="PF02653">
    <property type="entry name" value="BPD_transp_2"/>
    <property type="match status" value="1"/>
</dbReference>
<evidence type="ECO:0000256" key="11">
    <source>
        <dbReference type="SAM" id="Phobius"/>
    </source>
</evidence>
<evidence type="ECO:0000313" key="13">
    <source>
        <dbReference type="Proteomes" id="UP000002318"/>
    </source>
</evidence>
<dbReference type="InterPro" id="IPR001851">
    <property type="entry name" value="ABC_transp_permease"/>
</dbReference>
<keyword evidence="5" id="KW-0762">Sugar transport</keyword>
<evidence type="ECO:0000256" key="7">
    <source>
        <dbReference type="ARBA" id="ARBA00022989"/>
    </source>
</evidence>
<keyword evidence="7 11" id="KW-1133">Transmembrane helix</keyword>
<dbReference type="PANTHER" id="PTHR32196">
    <property type="entry name" value="ABC TRANSPORTER PERMEASE PROTEIN YPHD-RELATED-RELATED"/>
    <property type="match status" value="1"/>
</dbReference>
<dbReference type="PANTHER" id="PTHR32196:SF32">
    <property type="entry name" value="XYLOSE TRANSPORT SYSTEM PERMEASE PROTEIN XYLH"/>
    <property type="match status" value="1"/>
</dbReference>
<comment type="function">
    <text evidence="9">Part of the binding-protein-dependent transport system for D-xylose. Probably responsible for the translocation of the substrate across the membrane.</text>
</comment>
<feature type="transmembrane region" description="Helical" evidence="11">
    <location>
        <begin position="129"/>
        <end position="152"/>
    </location>
</feature>